<feature type="non-terminal residue" evidence="1">
    <location>
        <position position="75"/>
    </location>
</feature>
<keyword evidence="2" id="KW-1185">Reference proteome</keyword>
<protein>
    <recommendedName>
        <fullName evidence="3">Envelope protein</fullName>
    </recommendedName>
</protein>
<dbReference type="EMBL" id="JBDODL010002186">
    <property type="protein sequence ID" value="MES1922077.1"/>
    <property type="molecule type" value="Genomic_DNA"/>
</dbReference>
<feature type="non-terminal residue" evidence="1">
    <location>
        <position position="1"/>
    </location>
</feature>
<organism evidence="1 2">
    <name type="scientific">Bonamia ostreae</name>
    <dbReference type="NCBI Taxonomy" id="126728"/>
    <lineage>
        <taxon>Eukaryota</taxon>
        <taxon>Sar</taxon>
        <taxon>Rhizaria</taxon>
        <taxon>Endomyxa</taxon>
        <taxon>Ascetosporea</taxon>
        <taxon>Haplosporida</taxon>
        <taxon>Bonamia</taxon>
    </lineage>
</organism>
<sequence length="75" mass="8140">GVDNLLDMPKENVTKLGSLTQTYHVCTCENHNTGNSNGATTVSNKATCSTGKTVNCNIFKTKKVETTNACFVRRE</sequence>
<dbReference type="Proteomes" id="UP001439008">
    <property type="component" value="Unassembled WGS sequence"/>
</dbReference>
<comment type="caution">
    <text evidence="1">The sequence shown here is derived from an EMBL/GenBank/DDBJ whole genome shotgun (WGS) entry which is preliminary data.</text>
</comment>
<accession>A0ABV2AR18</accession>
<proteinExistence type="predicted"/>
<evidence type="ECO:0000313" key="1">
    <source>
        <dbReference type="EMBL" id="MES1922077.1"/>
    </source>
</evidence>
<reference evidence="1 2" key="1">
    <citation type="journal article" date="2024" name="BMC Biol.">
        <title>Comparative genomics of Ascetosporea gives new insight into the evolutionary basis for animal parasitism in Rhizaria.</title>
        <authorList>
            <person name="Hiltunen Thoren M."/>
            <person name="Onut-Brannstrom I."/>
            <person name="Alfjorden A."/>
            <person name="Peckova H."/>
            <person name="Swords F."/>
            <person name="Hooper C."/>
            <person name="Holzer A.S."/>
            <person name="Bass D."/>
            <person name="Burki F."/>
        </authorList>
    </citation>
    <scope>NUCLEOTIDE SEQUENCE [LARGE SCALE GENOMIC DNA]</scope>
    <source>
        <strain evidence="1">20-A016</strain>
    </source>
</reference>
<gene>
    <name evidence="1" type="ORF">MHBO_003595</name>
</gene>
<name>A0ABV2AR18_9EUKA</name>
<evidence type="ECO:0008006" key="3">
    <source>
        <dbReference type="Google" id="ProtNLM"/>
    </source>
</evidence>
<evidence type="ECO:0000313" key="2">
    <source>
        <dbReference type="Proteomes" id="UP001439008"/>
    </source>
</evidence>